<sequence>MSIKPDLRQSFMTQLLKTTSFTRTISKSFAIGLVVCSALSVSFLSSKSSYAYSAFKNNDYYIAQTKQNPTQTTFNGYGVGSSLFNSDSLT</sequence>
<dbReference type="RefSeq" id="WP_017747610.1">
    <property type="nucleotide sequence ID" value="NZ_KQ976354.1"/>
</dbReference>
<protein>
    <submittedName>
        <fullName evidence="1">Uncharacterized protein</fullName>
    </submittedName>
</protein>
<dbReference type="Proteomes" id="UP000076925">
    <property type="component" value="Unassembled WGS sequence"/>
</dbReference>
<name>A0A139XCT5_9CYAN</name>
<evidence type="ECO:0000313" key="1">
    <source>
        <dbReference type="EMBL" id="KYC42463.1"/>
    </source>
</evidence>
<dbReference type="EMBL" id="ANNX02000020">
    <property type="protein sequence ID" value="KYC42463.1"/>
    <property type="molecule type" value="Genomic_DNA"/>
</dbReference>
<gene>
    <name evidence="1" type="ORF">WA1_21095</name>
</gene>
<comment type="caution">
    <text evidence="1">The sequence shown here is derived from an EMBL/GenBank/DDBJ whole genome shotgun (WGS) entry which is preliminary data.</text>
</comment>
<keyword evidence="2" id="KW-1185">Reference proteome</keyword>
<dbReference type="AlphaFoldDB" id="A0A139XCT5"/>
<accession>A0A139XCT5</accession>
<evidence type="ECO:0000313" key="2">
    <source>
        <dbReference type="Proteomes" id="UP000076925"/>
    </source>
</evidence>
<reference evidence="1 2" key="1">
    <citation type="journal article" date="2013" name="Genome Biol. Evol.">
        <title>Genomes of Stigonematalean cyanobacteria (subsection V) and the evolution of oxygenic photosynthesis from prokaryotes to plastids.</title>
        <authorList>
            <person name="Dagan T."/>
            <person name="Roettger M."/>
            <person name="Stucken K."/>
            <person name="Landan G."/>
            <person name="Koch R."/>
            <person name="Major P."/>
            <person name="Gould S.B."/>
            <person name="Goremykin V.V."/>
            <person name="Rippka R."/>
            <person name="Tandeau de Marsac N."/>
            <person name="Gugger M."/>
            <person name="Lockhart P.J."/>
            <person name="Allen J.F."/>
            <person name="Brune I."/>
            <person name="Maus I."/>
            <person name="Puhler A."/>
            <person name="Martin W.F."/>
        </authorList>
    </citation>
    <scope>NUCLEOTIDE SEQUENCE [LARGE SCALE GENOMIC DNA]</scope>
    <source>
        <strain evidence="1 2">PCC 7110</strain>
    </source>
</reference>
<proteinExistence type="predicted"/>
<organism evidence="1 2">
    <name type="scientific">Scytonema hofmannii PCC 7110</name>
    <dbReference type="NCBI Taxonomy" id="128403"/>
    <lineage>
        <taxon>Bacteria</taxon>
        <taxon>Bacillati</taxon>
        <taxon>Cyanobacteriota</taxon>
        <taxon>Cyanophyceae</taxon>
        <taxon>Nostocales</taxon>
        <taxon>Scytonemataceae</taxon>
        <taxon>Scytonema</taxon>
    </lineage>
</organism>